<evidence type="ECO:0000313" key="2">
    <source>
        <dbReference type="EMBL" id="JAH38941.1"/>
    </source>
</evidence>
<dbReference type="EMBL" id="GBXM01069636">
    <property type="protein sequence ID" value="JAH38941.1"/>
    <property type="molecule type" value="Transcribed_RNA"/>
</dbReference>
<dbReference type="AlphaFoldDB" id="A0A0E9SCF6"/>
<reference evidence="2" key="2">
    <citation type="journal article" date="2015" name="Fish Shellfish Immunol.">
        <title>Early steps in the European eel (Anguilla anguilla)-Vibrio vulnificus interaction in the gills: Role of the RtxA13 toxin.</title>
        <authorList>
            <person name="Callol A."/>
            <person name="Pajuelo D."/>
            <person name="Ebbesson L."/>
            <person name="Teles M."/>
            <person name="MacKenzie S."/>
            <person name="Amaro C."/>
        </authorList>
    </citation>
    <scope>NUCLEOTIDE SEQUENCE</scope>
</reference>
<name>A0A0E9SCF6_ANGAN</name>
<keyword evidence="1" id="KW-1133">Transmembrane helix</keyword>
<sequence>MLIIFAFVSIFYIKNSLQRDHCYFFFLGQLFSGMAEGLVVQPLLMGL</sequence>
<evidence type="ECO:0000256" key="1">
    <source>
        <dbReference type="SAM" id="Phobius"/>
    </source>
</evidence>
<keyword evidence="1" id="KW-0812">Transmembrane</keyword>
<reference evidence="2" key="1">
    <citation type="submission" date="2014-11" db="EMBL/GenBank/DDBJ databases">
        <authorList>
            <person name="Amaro Gonzalez C."/>
        </authorList>
    </citation>
    <scope>NUCLEOTIDE SEQUENCE</scope>
</reference>
<organism evidence="2">
    <name type="scientific">Anguilla anguilla</name>
    <name type="common">European freshwater eel</name>
    <name type="synonym">Muraena anguilla</name>
    <dbReference type="NCBI Taxonomy" id="7936"/>
    <lineage>
        <taxon>Eukaryota</taxon>
        <taxon>Metazoa</taxon>
        <taxon>Chordata</taxon>
        <taxon>Craniata</taxon>
        <taxon>Vertebrata</taxon>
        <taxon>Euteleostomi</taxon>
        <taxon>Actinopterygii</taxon>
        <taxon>Neopterygii</taxon>
        <taxon>Teleostei</taxon>
        <taxon>Anguilliformes</taxon>
        <taxon>Anguillidae</taxon>
        <taxon>Anguilla</taxon>
    </lineage>
</organism>
<proteinExistence type="predicted"/>
<protein>
    <submittedName>
        <fullName evidence="2">Uncharacterized protein</fullName>
    </submittedName>
</protein>
<feature type="transmembrane region" description="Helical" evidence="1">
    <location>
        <begin position="21"/>
        <end position="44"/>
    </location>
</feature>
<accession>A0A0E9SCF6</accession>
<keyword evidence="1" id="KW-0472">Membrane</keyword>